<dbReference type="InterPro" id="IPR006342">
    <property type="entry name" value="FkbM_mtfrase"/>
</dbReference>
<dbReference type="GO" id="GO:0032259">
    <property type="term" value="P:methylation"/>
    <property type="evidence" value="ECO:0007669"/>
    <property type="project" value="UniProtKB-KW"/>
</dbReference>
<keyword evidence="4" id="KW-0489">Methyltransferase</keyword>
<evidence type="ECO:0000313" key="4">
    <source>
        <dbReference type="EMBL" id="NML47769.1"/>
    </source>
</evidence>
<evidence type="ECO:0000256" key="1">
    <source>
        <dbReference type="SAM" id="Coils"/>
    </source>
</evidence>
<feature type="compositionally biased region" description="Basic and acidic residues" evidence="2">
    <location>
        <begin position="585"/>
        <end position="598"/>
    </location>
</feature>
<evidence type="ECO:0000259" key="3">
    <source>
        <dbReference type="Pfam" id="PF05050"/>
    </source>
</evidence>
<comment type="caution">
    <text evidence="4">The sequence shown here is derived from an EMBL/GenBank/DDBJ whole genome shotgun (WGS) entry which is preliminary data.</text>
</comment>
<dbReference type="Pfam" id="PF13489">
    <property type="entry name" value="Methyltransf_23"/>
    <property type="match status" value="1"/>
</dbReference>
<dbReference type="Gene3D" id="3.40.50.150">
    <property type="entry name" value="Vaccinia Virus protein VP39"/>
    <property type="match status" value="2"/>
</dbReference>
<sequence>MGHLVEKYTAAYFLKKDENGSVLPYGVEGIEAFEQGELREHDRAILEHVDFRGASVLEFGFGRGESIKYAWERGAAAYVGVDFSESACRIAGGFLQKFKVEGPRIVCSDALEFLRQHVAQGEAAQKFDVVMMLDFVEHVPRSELAEVLRLLGDCLKETSVVAVNTPDFLFDNDVISEGLNEQGCDSSDFIDETRGMHCNRYTLDSLRRFFLALGYAAVGRGHYFVPATPEDQNPFGGVRSYAGDWQAAQARGCKLMGNFPRESFEVTYEVQEKPELHTFLDGNLAGLSIYVTRSYLEYYGGGNYDDFLSGFIARHDLAGKTVFDLGGFVGVNSMQFARLVGPNGRVCAFEPNPINADRLRQNLSENGELESRVRVYPFALSNEQGTVRFNVHRNVDAGVSSASYMQGAHTTLSEGTLAGLGFTEVDVRSCTLDEFVRRTGFVPGLVKMDIEGSEHLALLGAMATMKDASPAVMVELHSIYCAVMVLNALEGLGYVCELLHVEEDGRCYIGAAPRAKAAEARRSEQDVEVLQATVYRHELERVRLRIEAQARQQEQREGQHAQERARLQAEIAGLRVQQDSNSSERNVERSQTESERQAERAAWQAALEDRTAQCNAQIAQLETRLREQEVAAGALAADLERIRSSPLIRVGRKVRRVFLLGTR</sequence>
<feature type="coiled-coil region" evidence="1">
    <location>
        <begin position="604"/>
        <end position="638"/>
    </location>
</feature>
<dbReference type="GO" id="GO:0008168">
    <property type="term" value="F:methyltransferase activity"/>
    <property type="evidence" value="ECO:0007669"/>
    <property type="project" value="UniProtKB-KW"/>
</dbReference>
<proteinExistence type="predicted"/>
<dbReference type="AlphaFoldDB" id="A0A848HE57"/>
<evidence type="ECO:0000313" key="5">
    <source>
        <dbReference type="Proteomes" id="UP000541185"/>
    </source>
</evidence>
<name>A0A848HE57_9BURK</name>
<feature type="region of interest" description="Disordered" evidence="2">
    <location>
        <begin position="576"/>
        <end position="598"/>
    </location>
</feature>
<dbReference type="PANTHER" id="PTHR34203:SF15">
    <property type="entry name" value="SLL1173 PROTEIN"/>
    <property type="match status" value="1"/>
</dbReference>
<dbReference type="CDD" id="cd02440">
    <property type="entry name" value="AdoMet_MTases"/>
    <property type="match status" value="1"/>
</dbReference>
<keyword evidence="5" id="KW-1185">Reference proteome</keyword>
<gene>
    <name evidence="4" type="ORF">HHL11_28735</name>
</gene>
<keyword evidence="4" id="KW-0808">Transferase</keyword>
<accession>A0A848HE57</accession>
<keyword evidence="1" id="KW-0175">Coiled coil</keyword>
<dbReference type="SUPFAM" id="SSF53335">
    <property type="entry name" value="S-adenosyl-L-methionine-dependent methyltransferases"/>
    <property type="match status" value="2"/>
</dbReference>
<dbReference type="RefSeq" id="WP_169422028.1">
    <property type="nucleotide sequence ID" value="NZ_JABBFX010000003.1"/>
</dbReference>
<dbReference type="EMBL" id="JABBFX010000003">
    <property type="protein sequence ID" value="NML47769.1"/>
    <property type="molecule type" value="Genomic_DNA"/>
</dbReference>
<feature type="domain" description="Methyltransferase FkbM" evidence="3">
    <location>
        <begin position="334"/>
        <end position="479"/>
    </location>
</feature>
<dbReference type="Proteomes" id="UP000541185">
    <property type="component" value="Unassembled WGS sequence"/>
</dbReference>
<organism evidence="4 5">
    <name type="scientific">Ramlibacter agri</name>
    <dbReference type="NCBI Taxonomy" id="2728837"/>
    <lineage>
        <taxon>Bacteria</taxon>
        <taxon>Pseudomonadati</taxon>
        <taxon>Pseudomonadota</taxon>
        <taxon>Betaproteobacteria</taxon>
        <taxon>Burkholderiales</taxon>
        <taxon>Comamonadaceae</taxon>
        <taxon>Ramlibacter</taxon>
    </lineage>
</organism>
<dbReference type="NCBIfam" id="TIGR01444">
    <property type="entry name" value="fkbM_fam"/>
    <property type="match status" value="1"/>
</dbReference>
<dbReference type="PANTHER" id="PTHR34203">
    <property type="entry name" value="METHYLTRANSFERASE, FKBM FAMILY PROTEIN"/>
    <property type="match status" value="1"/>
</dbReference>
<dbReference type="InterPro" id="IPR052514">
    <property type="entry name" value="SAM-dependent_MTase"/>
</dbReference>
<feature type="coiled-coil region" evidence="1">
    <location>
        <begin position="536"/>
        <end position="570"/>
    </location>
</feature>
<reference evidence="4 5" key="1">
    <citation type="submission" date="2020-04" db="EMBL/GenBank/DDBJ databases">
        <title>Ramlibacter sp. G-1-2-2 isolated from soil.</title>
        <authorList>
            <person name="Dahal R.H."/>
        </authorList>
    </citation>
    <scope>NUCLEOTIDE SEQUENCE [LARGE SCALE GENOMIC DNA]</scope>
    <source>
        <strain evidence="4 5">G-1-2-2</strain>
    </source>
</reference>
<dbReference type="Pfam" id="PF05050">
    <property type="entry name" value="Methyltransf_21"/>
    <property type="match status" value="1"/>
</dbReference>
<protein>
    <submittedName>
        <fullName evidence="4">FkbM family methyltransferase</fullName>
    </submittedName>
</protein>
<evidence type="ECO:0000256" key="2">
    <source>
        <dbReference type="SAM" id="MobiDB-lite"/>
    </source>
</evidence>
<dbReference type="InterPro" id="IPR029063">
    <property type="entry name" value="SAM-dependent_MTases_sf"/>
</dbReference>